<dbReference type="GO" id="GO:0050709">
    <property type="term" value="P:negative regulation of protein secretion"/>
    <property type="evidence" value="ECO:0007669"/>
    <property type="project" value="InterPro"/>
</dbReference>
<proteinExistence type="predicted"/>
<dbReference type="Proteomes" id="UP000520592">
    <property type="component" value="Unassembled WGS sequence"/>
</dbReference>
<name>A0A7Y7Y850_9PSED</name>
<dbReference type="RefSeq" id="WP_177057570.1">
    <property type="nucleotide sequence ID" value="NZ_JACAPS010000013.1"/>
</dbReference>
<evidence type="ECO:0000313" key="2">
    <source>
        <dbReference type="EMBL" id="NWC31577.1"/>
    </source>
</evidence>
<dbReference type="InterPro" id="IPR010812">
    <property type="entry name" value="HrpJ-like"/>
</dbReference>
<dbReference type="GO" id="GO:0019867">
    <property type="term" value="C:outer membrane"/>
    <property type="evidence" value="ECO:0007669"/>
    <property type="project" value="InterPro"/>
</dbReference>
<reference evidence="2 3" key="1">
    <citation type="submission" date="2020-04" db="EMBL/GenBank/DDBJ databases">
        <title>Molecular characterization of pseudomonads from Agaricus bisporus reveal novel blotch 2 pathogens in Western Europe.</title>
        <authorList>
            <person name="Taparia T."/>
            <person name="Krijger M."/>
            <person name="Haynes E."/>
            <person name="Elpinstone J.G."/>
            <person name="Noble R."/>
            <person name="Van Der Wolf J."/>
        </authorList>
    </citation>
    <scope>NUCLEOTIDE SEQUENCE [LARGE SCALE GENOMIC DNA]</scope>
    <source>
        <strain evidence="2 3">IPO3737</strain>
    </source>
</reference>
<gene>
    <name evidence="2" type="primary">sctW</name>
    <name evidence="2" type="ORF">HX876_04190</name>
</gene>
<sequence>MAFINPALSRASMARLDLARQEAQAPPDVDAADQDASPAGLLQRFIQNSDEMSAALTQFRNRRLFELKTDSRPESFESVLDDDVVPKARQVLALGKVADKPVEWLLQMARGLFPDDSDLVLVLRELLRRRQLEGPVRQRLESLLEQVIAQASPKRLKAGINSALKARLFGRAMALRAGFLRQAYRDFLESDAGAASCYEDWVALFGPNRRAAVLAFIEAALLTDIDAQDPSCSRSEFGSLLVRLADLKRLRSADAMFVGGLLNDALVRRYNPEELDWLVFFFGVLKHPGELDQLLSGVLGEQVLLALHRERSMLLQAVRRMCLQLPAELFVENAAAEQLAGQFATLADIAYAHEQIEQRCGMASAYWPEE</sequence>
<dbReference type="AlphaFoldDB" id="A0A7Y7Y850"/>
<protein>
    <submittedName>
        <fullName evidence="2">Type III secretion system gatekeeper subunit SctW</fullName>
    </submittedName>
</protein>
<accession>A0A7Y7Y850</accession>
<evidence type="ECO:0000259" key="1">
    <source>
        <dbReference type="Pfam" id="PF07201"/>
    </source>
</evidence>
<feature type="domain" description="Hypersensitivity response secretion-like HrpJ" evidence="1">
    <location>
        <begin position="45"/>
        <end position="205"/>
    </location>
</feature>
<dbReference type="InterPro" id="IPR003520">
    <property type="entry name" value="Invas_InvE"/>
</dbReference>
<dbReference type="GO" id="GO:0030254">
    <property type="term" value="P:protein secretion by the type III secretion system"/>
    <property type="evidence" value="ECO:0007669"/>
    <property type="project" value="InterPro"/>
</dbReference>
<organism evidence="2 3">
    <name type="scientific">Pseudomonas gingeri</name>
    <dbReference type="NCBI Taxonomy" id="117681"/>
    <lineage>
        <taxon>Bacteria</taxon>
        <taxon>Pseudomonadati</taxon>
        <taxon>Pseudomonadota</taxon>
        <taxon>Gammaproteobacteria</taxon>
        <taxon>Pseudomonadales</taxon>
        <taxon>Pseudomonadaceae</taxon>
        <taxon>Pseudomonas</taxon>
    </lineage>
</organism>
<dbReference type="Gene3D" id="1.10.150.630">
    <property type="match status" value="1"/>
</dbReference>
<dbReference type="NCBIfam" id="TIGR02568">
    <property type="entry name" value="LcrE"/>
    <property type="match status" value="1"/>
</dbReference>
<dbReference type="PRINTS" id="PR01344">
    <property type="entry name" value="INVEPROTEIN"/>
</dbReference>
<dbReference type="InterPro" id="IPR013401">
    <property type="entry name" value="T3SS_LcrE"/>
</dbReference>
<dbReference type="EMBL" id="JACAQD010000006">
    <property type="protein sequence ID" value="NWC31577.1"/>
    <property type="molecule type" value="Genomic_DNA"/>
</dbReference>
<evidence type="ECO:0000313" key="3">
    <source>
        <dbReference type="Proteomes" id="UP000520592"/>
    </source>
</evidence>
<dbReference type="Pfam" id="PF07201">
    <property type="entry name" value="HrpJ"/>
    <property type="match status" value="1"/>
</dbReference>
<dbReference type="SUPFAM" id="SSF140591">
    <property type="entry name" value="Type III secretion system domain"/>
    <property type="match status" value="1"/>
</dbReference>
<dbReference type="GO" id="GO:0009986">
    <property type="term" value="C:cell surface"/>
    <property type="evidence" value="ECO:0007669"/>
    <property type="project" value="InterPro"/>
</dbReference>
<comment type="caution">
    <text evidence="2">The sequence shown here is derived from an EMBL/GenBank/DDBJ whole genome shotgun (WGS) entry which is preliminary data.</text>
</comment>